<dbReference type="PANTHER" id="PTHR44688">
    <property type="entry name" value="DNA-BINDING TRANSCRIPTIONAL ACTIVATOR DEVR_DOSR"/>
    <property type="match status" value="1"/>
</dbReference>
<evidence type="ECO:0000256" key="1">
    <source>
        <dbReference type="ARBA" id="ARBA00023015"/>
    </source>
</evidence>
<dbReference type="PANTHER" id="PTHR44688:SF25">
    <property type="entry name" value="HTH LUXR-TYPE DOMAIN-CONTAINING PROTEIN"/>
    <property type="match status" value="1"/>
</dbReference>
<dbReference type="Gene3D" id="1.10.10.10">
    <property type="entry name" value="Winged helix-like DNA-binding domain superfamily/Winged helix DNA-binding domain"/>
    <property type="match status" value="1"/>
</dbReference>
<proteinExistence type="predicted"/>
<sequence>MSRPLTPRELEVLHLVAVGYSNTRIGRRLHLTENTIKTYMRRILAALGARDRAHAVTQGFRHGLLRVARLDDADHLAAGVPVRALHPIDRDLRGSA</sequence>
<protein>
    <submittedName>
        <fullName evidence="5">Response regulator transcription factor</fullName>
    </submittedName>
</protein>
<dbReference type="InterPro" id="IPR016032">
    <property type="entry name" value="Sig_transdc_resp-reg_C-effctor"/>
</dbReference>
<keyword evidence="6" id="KW-1185">Reference proteome</keyword>
<evidence type="ECO:0000256" key="3">
    <source>
        <dbReference type="ARBA" id="ARBA00023163"/>
    </source>
</evidence>
<dbReference type="InterPro" id="IPR000792">
    <property type="entry name" value="Tscrpt_reg_LuxR_C"/>
</dbReference>
<dbReference type="EMBL" id="JBHSQW010000044">
    <property type="protein sequence ID" value="MFC5996922.1"/>
    <property type="molecule type" value="Genomic_DNA"/>
</dbReference>
<dbReference type="PRINTS" id="PR00038">
    <property type="entry name" value="HTHLUXR"/>
</dbReference>
<dbReference type="RefSeq" id="WP_379587790.1">
    <property type="nucleotide sequence ID" value="NZ_JBHSQW010000044.1"/>
</dbReference>
<reference evidence="6" key="1">
    <citation type="journal article" date="2019" name="Int. J. Syst. Evol. Microbiol.">
        <title>The Global Catalogue of Microorganisms (GCM) 10K type strain sequencing project: providing services to taxonomists for standard genome sequencing and annotation.</title>
        <authorList>
            <consortium name="The Broad Institute Genomics Platform"/>
            <consortium name="The Broad Institute Genome Sequencing Center for Infectious Disease"/>
            <person name="Wu L."/>
            <person name="Ma J."/>
        </authorList>
    </citation>
    <scope>NUCLEOTIDE SEQUENCE [LARGE SCALE GENOMIC DNA]</scope>
    <source>
        <strain evidence="6">CCM 8391</strain>
    </source>
</reference>
<dbReference type="Proteomes" id="UP001596302">
    <property type="component" value="Unassembled WGS sequence"/>
</dbReference>
<name>A0ABW1J906_9PSEU</name>
<evidence type="ECO:0000259" key="4">
    <source>
        <dbReference type="PROSITE" id="PS50043"/>
    </source>
</evidence>
<evidence type="ECO:0000256" key="2">
    <source>
        <dbReference type="ARBA" id="ARBA00023125"/>
    </source>
</evidence>
<organism evidence="5 6">
    <name type="scientific">Pseudonocardia hispaniensis</name>
    <dbReference type="NCBI Taxonomy" id="904933"/>
    <lineage>
        <taxon>Bacteria</taxon>
        <taxon>Bacillati</taxon>
        <taxon>Actinomycetota</taxon>
        <taxon>Actinomycetes</taxon>
        <taxon>Pseudonocardiales</taxon>
        <taxon>Pseudonocardiaceae</taxon>
        <taxon>Pseudonocardia</taxon>
    </lineage>
</organism>
<dbReference type="SMART" id="SM00421">
    <property type="entry name" value="HTH_LUXR"/>
    <property type="match status" value="1"/>
</dbReference>
<dbReference type="InterPro" id="IPR036388">
    <property type="entry name" value="WH-like_DNA-bd_sf"/>
</dbReference>
<evidence type="ECO:0000313" key="5">
    <source>
        <dbReference type="EMBL" id="MFC5996922.1"/>
    </source>
</evidence>
<comment type="caution">
    <text evidence="5">The sequence shown here is derived from an EMBL/GenBank/DDBJ whole genome shotgun (WGS) entry which is preliminary data.</text>
</comment>
<dbReference type="CDD" id="cd06170">
    <property type="entry name" value="LuxR_C_like"/>
    <property type="match status" value="1"/>
</dbReference>
<accession>A0ABW1J906</accession>
<dbReference type="SUPFAM" id="SSF46894">
    <property type="entry name" value="C-terminal effector domain of the bipartite response regulators"/>
    <property type="match status" value="1"/>
</dbReference>
<dbReference type="PROSITE" id="PS50043">
    <property type="entry name" value="HTH_LUXR_2"/>
    <property type="match status" value="1"/>
</dbReference>
<dbReference type="Pfam" id="PF00196">
    <property type="entry name" value="GerE"/>
    <property type="match status" value="1"/>
</dbReference>
<evidence type="ECO:0000313" key="6">
    <source>
        <dbReference type="Proteomes" id="UP001596302"/>
    </source>
</evidence>
<keyword evidence="3" id="KW-0804">Transcription</keyword>
<gene>
    <name evidence="5" type="ORF">ACFQE5_22180</name>
</gene>
<keyword evidence="2" id="KW-0238">DNA-binding</keyword>
<feature type="domain" description="HTH luxR-type" evidence="4">
    <location>
        <begin position="1"/>
        <end position="63"/>
    </location>
</feature>
<keyword evidence="1" id="KW-0805">Transcription regulation</keyword>